<sequence>MSTFFKGSTPGPNTQNYNHEEASRTTQPLATTAGVTDQQWQPRQSPSSDYPVERPYDEENRKPEVPGSPASSTKDEVTYPEGGTQAWLVVLGSFCGLVAGLGLMNTIGVYQAYVSENQLAEYDESTIGWIFSVYVFLSFGCGLLVGPVFDRHGPRLLVAAGSILILLCTFLMSICTQYWHFMLAFGVLGGTGTSLVFTPAISAIAHWFMVKRGNATGLAAAGGSVGGVIFPLMLQRLFASVGWGWALRIQGFIFLALLIVANVLIRSRLPPKLGGNSMPDFRILRLPAFSLLTVGTYLMEWGLFTPIAYLTIYSIQSGAMSREFAVQLVAIFNAASSIGRWAPGYAADKFGRFNLMLITLSICMVAAFAFWLPGAVLSDGSHPGSNTAIKALTIVYCVFGGFGSGANISLTPVCVGLMCDTQEYGRYYSTCYSLVAIGTLTGTPIAGAIISANGGAYWGITIWTGINYLLALLCFTGARVMLAGWKMNKVY</sequence>
<evidence type="ECO:0000313" key="6">
    <source>
        <dbReference type="EMBL" id="KAK5171155.1"/>
    </source>
</evidence>
<feature type="compositionally biased region" description="Polar residues" evidence="3">
    <location>
        <begin position="1"/>
        <end position="17"/>
    </location>
</feature>
<dbReference type="GO" id="GO:0022857">
    <property type="term" value="F:transmembrane transporter activity"/>
    <property type="evidence" value="ECO:0007669"/>
    <property type="project" value="InterPro"/>
</dbReference>
<feature type="domain" description="Major facilitator superfamily (MFS) profile" evidence="5">
    <location>
        <begin position="88"/>
        <end position="489"/>
    </location>
</feature>
<dbReference type="InterPro" id="IPR050327">
    <property type="entry name" value="Proton-linked_MCT"/>
</dbReference>
<dbReference type="CDD" id="cd17352">
    <property type="entry name" value="MFS_MCT_SLC16"/>
    <property type="match status" value="1"/>
</dbReference>
<dbReference type="PANTHER" id="PTHR11360:SF177">
    <property type="entry name" value="RIBOFLAVIN TRANSPORTER MCH5"/>
    <property type="match status" value="1"/>
</dbReference>
<comment type="caution">
    <text evidence="6">The sequence shown here is derived from an EMBL/GenBank/DDBJ whole genome shotgun (WGS) entry which is preliminary data.</text>
</comment>
<evidence type="ECO:0000256" key="3">
    <source>
        <dbReference type="SAM" id="MobiDB-lite"/>
    </source>
</evidence>
<dbReference type="InterPro" id="IPR036259">
    <property type="entry name" value="MFS_trans_sf"/>
</dbReference>
<feature type="transmembrane region" description="Helical" evidence="4">
    <location>
        <begin position="286"/>
        <end position="312"/>
    </location>
</feature>
<feature type="transmembrane region" description="Helical" evidence="4">
    <location>
        <begin position="127"/>
        <end position="149"/>
    </location>
</feature>
<evidence type="ECO:0000256" key="2">
    <source>
        <dbReference type="ARBA" id="ARBA00006727"/>
    </source>
</evidence>
<feature type="transmembrane region" description="Helical" evidence="4">
    <location>
        <begin position="215"/>
        <end position="233"/>
    </location>
</feature>
<feature type="region of interest" description="Disordered" evidence="3">
    <location>
        <begin position="1"/>
        <end position="78"/>
    </location>
</feature>
<dbReference type="SUPFAM" id="SSF103473">
    <property type="entry name" value="MFS general substrate transporter"/>
    <property type="match status" value="1"/>
</dbReference>
<keyword evidence="4" id="KW-0472">Membrane</keyword>
<evidence type="ECO:0000256" key="1">
    <source>
        <dbReference type="ARBA" id="ARBA00004141"/>
    </source>
</evidence>
<feature type="transmembrane region" description="Helical" evidence="4">
    <location>
        <begin position="393"/>
        <end position="419"/>
    </location>
</feature>
<protein>
    <recommendedName>
        <fullName evidence="5">Major facilitator superfamily (MFS) profile domain-containing protein</fullName>
    </recommendedName>
</protein>
<name>A0AAV9PGN6_9PEZI</name>
<proteinExistence type="inferred from homology"/>
<dbReference type="EMBL" id="JAVRRT010000006">
    <property type="protein sequence ID" value="KAK5171155.1"/>
    <property type="molecule type" value="Genomic_DNA"/>
</dbReference>
<dbReference type="InterPro" id="IPR020846">
    <property type="entry name" value="MFS_dom"/>
</dbReference>
<keyword evidence="7" id="KW-1185">Reference proteome</keyword>
<feature type="transmembrane region" description="Helical" evidence="4">
    <location>
        <begin position="354"/>
        <end position="373"/>
    </location>
</feature>
<feature type="compositionally biased region" description="Polar residues" evidence="3">
    <location>
        <begin position="24"/>
        <end position="48"/>
    </location>
</feature>
<dbReference type="AlphaFoldDB" id="A0AAV9PGN6"/>
<comment type="similarity">
    <text evidence="2">Belongs to the major facilitator superfamily. Monocarboxylate porter (TC 2.A.1.13) family.</text>
</comment>
<comment type="subcellular location">
    <subcellularLocation>
        <location evidence="1">Membrane</location>
        <topology evidence="1">Multi-pass membrane protein</topology>
    </subcellularLocation>
</comment>
<keyword evidence="4" id="KW-1133">Transmembrane helix</keyword>
<evidence type="ECO:0000259" key="5">
    <source>
        <dbReference type="PROSITE" id="PS50850"/>
    </source>
</evidence>
<feature type="transmembrane region" description="Helical" evidence="4">
    <location>
        <begin position="156"/>
        <end position="179"/>
    </location>
</feature>
<evidence type="ECO:0000313" key="7">
    <source>
        <dbReference type="Proteomes" id="UP001337655"/>
    </source>
</evidence>
<reference evidence="6 7" key="1">
    <citation type="submission" date="2023-08" db="EMBL/GenBank/DDBJ databases">
        <title>Black Yeasts Isolated from many extreme environments.</title>
        <authorList>
            <person name="Coleine C."/>
            <person name="Stajich J.E."/>
            <person name="Selbmann L."/>
        </authorList>
    </citation>
    <scope>NUCLEOTIDE SEQUENCE [LARGE SCALE GENOMIC DNA]</scope>
    <source>
        <strain evidence="6 7">CCFEE 5935</strain>
    </source>
</reference>
<keyword evidence="4" id="KW-0812">Transmembrane</keyword>
<evidence type="ECO:0000256" key="4">
    <source>
        <dbReference type="SAM" id="Phobius"/>
    </source>
</evidence>
<feature type="compositionally biased region" description="Basic and acidic residues" evidence="3">
    <location>
        <begin position="51"/>
        <end position="64"/>
    </location>
</feature>
<feature type="transmembrane region" description="Helical" evidence="4">
    <location>
        <begin position="431"/>
        <end position="450"/>
    </location>
</feature>
<dbReference type="PANTHER" id="PTHR11360">
    <property type="entry name" value="MONOCARBOXYLATE TRANSPORTER"/>
    <property type="match status" value="1"/>
</dbReference>
<feature type="transmembrane region" description="Helical" evidence="4">
    <location>
        <begin position="456"/>
        <end position="482"/>
    </location>
</feature>
<organism evidence="6 7">
    <name type="scientific">Saxophila tyrrhenica</name>
    <dbReference type="NCBI Taxonomy" id="1690608"/>
    <lineage>
        <taxon>Eukaryota</taxon>
        <taxon>Fungi</taxon>
        <taxon>Dikarya</taxon>
        <taxon>Ascomycota</taxon>
        <taxon>Pezizomycotina</taxon>
        <taxon>Dothideomycetes</taxon>
        <taxon>Dothideomycetidae</taxon>
        <taxon>Mycosphaerellales</taxon>
        <taxon>Extremaceae</taxon>
        <taxon>Saxophila</taxon>
    </lineage>
</organism>
<dbReference type="Pfam" id="PF07690">
    <property type="entry name" value="MFS_1"/>
    <property type="match status" value="1"/>
</dbReference>
<dbReference type="RefSeq" id="XP_064660183.1">
    <property type="nucleotide sequence ID" value="XM_064801553.1"/>
</dbReference>
<dbReference type="Gene3D" id="1.20.1250.20">
    <property type="entry name" value="MFS general substrate transporter like domains"/>
    <property type="match status" value="2"/>
</dbReference>
<accession>A0AAV9PGN6</accession>
<feature type="transmembrane region" description="Helical" evidence="4">
    <location>
        <begin position="185"/>
        <end position="208"/>
    </location>
</feature>
<gene>
    <name evidence="6" type="ORF">LTR77_004299</name>
</gene>
<dbReference type="GeneID" id="89925645"/>
<dbReference type="PROSITE" id="PS50850">
    <property type="entry name" value="MFS"/>
    <property type="match status" value="1"/>
</dbReference>
<feature type="transmembrane region" description="Helical" evidence="4">
    <location>
        <begin position="245"/>
        <end position="265"/>
    </location>
</feature>
<feature type="transmembrane region" description="Helical" evidence="4">
    <location>
        <begin position="86"/>
        <end position="107"/>
    </location>
</feature>
<feature type="transmembrane region" description="Helical" evidence="4">
    <location>
        <begin position="324"/>
        <end position="342"/>
    </location>
</feature>
<dbReference type="GO" id="GO:0016020">
    <property type="term" value="C:membrane"/>
    <property type="evidence" value="ECO:0007669"/>
    <property type="project" value="UniProtKB-SubCell"/>
</dbReference>
<dbReference type="InterPro" id="IPR011701">
    <property type="entry name" value="MFS"/>
</dbReference>
<dbReference type="Proteomes" id="UP001337655">
    <property type="component" value="Unassembled WGS sequence"/>
</dbReference>